<gene>
    <name evidence="2" type="ORF">C6P37_15820</name>
</gene>
<proteinExistence type="predicted"/>
<dbReference type="PANTHER" id="PTHR37804:SF1">
    <property type="entry name" value="CDAA REGULATORY PROTEIN CDAR"/>
    <property type="match status" value="1"/>
</dbReference>
<dbReference type="InterPro" id="IPR053154">
    <property type="entry name" value="c-di-AMP_regulator"/>
</dbReference>
<evidence type="ECO:0000256" key="1">
    <source>
        <dbReference type="SAM" id="Phobius"/>
    </source>
</evidence>
<keyword evidence="1" id="KW-0472">Membrane</keyword>
<dbReference type="EMBL" id="QEWE01000037">
    <property type="protein sequence ID" value="REJ24763.1"/>
    <property type="molecule type" value="Genomic_DNA"/>
</dbReference>
<name>A0A3E0JY41_9BACI</name>
<organism evidence="2 3">
    <name type="scientific">Caldibacillus debilis</name>
    <dbReference type="NCBI Taxonomy" id="301148"/>
    <lineage>
        <taxon>Bacteria</taxon>
        <taxon>Bacillati</taxon>
        <taxon>Bacillota</taxon>
        <taxon>Bacilli</taxon>
        <taxon>Bacillales</taxon>
        <taxon>Bacillaceae</taxon>
        <taxon>Caldibacillus</taxon>
    </lineage>
</organism>
<dbReference type="RefSeq" id="WP_020156568.1">
    <property type="nucleotide sequence ID" value="NZ_QEWB01000047.1"/>
</dbReference>
<protein>
    <submittedName>
        <fullName evidence="2">YbbR-like domain-containing protein</fullName>
    </submittedName>
</protein>
<dbReference type="AlphaFoldDB" id="A0A3E0JY41"/>
<feature type="transmembrane region" description="Helical" evidence="1">
    <location>
        <begin position="13"/>
        <end position="30"/>
    </location>
</feature>
<dbReference type="Pfam" id="PF07949">
    <property type="entry name" value="YbbR"/>
    <property type="match status" value="4"/>
</dbReference>
<keyword evidence="1" id="KW-0812">Transmembrane</keyword>
<reference evidence="2 3" key="1">
    <citation type="submission" date="2018-03" db="EMBL/GenBank/DDBJ databases">
        <authorList>
            <person name="Keele B.F."/>
        </authorList>
    </citation>
    <scope>NUCLEOTIDE SEQUENCE [LARGE SCALE GENOMIC DNA]</scope>
    <source>
        <strain evidence="2">ZCTH4_d</strain>
    </source>
</reference>
<evidence type="ECO:0000313" key="3">
    <source>
        <dbReference type="Proteomes" id="UP000257014"/>
    </source>
</evidence>
<accession>A0A3E0JY41</accession>
<dbReference type="Gene3D" id="2.170.120.30">
    <property type="match status" value="2"/>
</dbReference>
<dbReference type="PANTHER" id="PTHR37804">
    <property type="entry name" value="CDAA REGULATORY PROTEIN CDAR"/>
    <property type="match status" value="1"/>
</dbReference>
<comment type="caution">
    <text evidence="2">The sequence shown here is derived from an EMBL/GenBank/DDBJ whole genome shotgun (WGS) entry which is preliminary data.</text>
</comment>
<sequence length="410" mass="45091">MDKIFGRLMESKWFIRIFALVIAILLYLSVSVDQRGSNYSAGSNNFSTTVEDVPVEAYYDQENFVVTGLPETADVHLEGNSSIVQITKSLRDFTVYVDLTNAPIGIQKAELKVKNISDKLKVRIDPAVVTVNVQEKVTKEFSVEPEFNKNALEEGYTAEEPLVEPGKVSVTGGKDVIDQIAYVRAVVNADAPVNETFTRKADVLVLDKNMNKLDVIVEPNQVSVTVPVASPSKTVPVVIKQTGSPKEGIIIKSIEPSIREVILFGKKKVLDETPSIEIPIDVSNIERDTKINIPIKLREGITAASPETITVHISVEKEETKEISNIPIRYNGLAKGYGLSFVQPVGGETSLTVKGPAHVLKDLQADDFELFIDVNGLTEGRHEVDIQVEGPEDVKWELVLKTAIIQIAKT</sequence>
<dbReference type="InterPro" id="IPR012505">
    <property type="entry name" value="YbbR"/>
</dbReference>
<dbReference type="Gene3D" id="2.170.120.40">
    <property type="entry name" value="YbbR-like domain"/>
    <property type="match status" value="2"/>
</dbReference>
<evidence type="ECO:0000313" key="2">
    <source>
        <dbReference type="EMBL" id="REJ24763.1"/>
    </source>
</evidence>
<keyword evidence="1" id="KW-1133">Transmembrane helix</keyword>
<dbReference type="Proteomes" id="UP000257014">
    <property type="component" value="Unassembled WGS sequence"/>
</dbReference>